<sequence length="65" mass="7384">MATFDVKGLLEWQPPQYDWIIEGGLLIPGSKMSVIGPKKSWKSMLVSLDMAFKLSRTTLGRIRYP</sequence>
<evidence type="ECO:0000313" key="1">
    <source>
        <dbReference type="EMBL" id="KKL94413.1"/>
    </source>
</evidence>
<comment type="caution">
    <text evidence="1">The sequence shown here is derived from an EMBL/GenBank/DDBJ whole genome shotgun (WGS) entry which is preliminary data.</text>
</comment>
<proteinExistence type="predicted"/>
<organism evidence="1">
    <name type="scientific">marine sediment metagenome</name>
    <dbReference type="NCBI Taxonomy" id="412755"/>
    <lineage>
        <taxon>unclassified sequences</taxon>
        <taxon>metagenomes</taxon>
        <taxon>ecological metagenomes</taxon>
    </lineage>
</organism>
<protein>
    <submittedName>
        <fullName evidence="1">Uncharacterized protein</fullName>
    </submittedName>
</protein>
<reference evidence="1" key="1">
    <citation type="journal article" date="2015" name="Nature">
        <title>Complex archaea that bridge the gap between prokaryotes and eukaryotes.</title>
        <authorList>
            <person name="Spang A."/>
            <person name="Saw J.H."/>
            <person name="Jorgensen S.L."/>
            <person name="Zaremba-Niedzwiedzka K."/>
            <person name="Martijn J."/>
            <person name="Lind A.E."/>
            <person name="van Eijk R."/>
            <person name="Schleper C."/>
            <person name="Guy L."/>
            <person name="Ettema T.J."/>
        </authorList>
    </citation>
    <scope>NUCLEOTIDE SEQUENCE</scope>
</reference>
<dbReference type="EMBL" id="LAZR01018930">
    <property type="protein sequence ID" value="KKL94413.1"/>
    <property type="molecule type" value="Genomic_DNA"/>
</dbReference>
<accession>A0A0F9G6R6</accession>
<name>A0A0F9G6R6_9ZZZZ</name>
<dbReference type="AlphaFoldDB" id="A0A0F9G6R6"/>
<gene>
    <name evidence="1" type="ORF">LCGC14_1864960</name>
</gene>